<evidence type="ECO:0000313" key="1">
    <source>
        <dbReference type="EMBL" id="MCF5547709.1"/>
    </source>
</evidence>
<keyword evidence="2" id="KW-1185">Reference proteome</keyword>
<sequence>MLKDPFLNEPFNPSLKWFIGVFDVYDREQELGEELEKYNPNEKGDREKLIKTYALSLDYLSYRHKYALIQYLKECLNDKTYDFQSLFEINEDEAASWPRAEWYELENPKDFLNEIYRLAHITWKDDLQKASLEDPSTW</sequence>
<gene>
    <name evidence="1" type="ORF">GIV68_23475</name>
</gene>
<accession>A0ABS9GTI8</accession>
<dbReference type="RefSeq" id="WP_236373783.1">
    <property type="nucleotide sequence ID" value="NZ_WKAT01000069.1"/>
</dbReference>
<proteinExistence type="predicted"/>
<dbReference type="EMBL" id="WKAT01000069">
    <property type="protein sequence ID" value="MCF5547709.1"/>
    <property type="molecule type" value="Genomic_DNA"/>
</dbReference>
<name>A0ABS9GTI8_9PSED</name>
<organism evidence="1 2">
    <name type="scientific">Pseudomonas salomonii</name>
    <dbReference type="NCBI Taxonomy" id="191391"/>
    <lineage>
        <taxon>Bacteria</taxon>
        <taxon>Pseudomonadati</taxon>
        <taxon>Pseudomonadota</taxon>
        <taxon>Gammaproteobacteria</taxon>
        <taxon>Pseudomonadales</taxon>
        <taxon>Pseudomonadaceae</taxon>
        <taxon>Pseudomonas</taxon>
    </lineage>
</organism>
<evidence type="ECO:0000313" key="2">
    <source>
        <dbReference type="Proteomes" id="UP000814158"/>
    </source>
</evidence>
<dbReference type="Proteomes" id="UP000814158">
    <property type="component" value="Unassembled WGS sequence"/>
</dbReference>
<comment type="caution">
    <text evidence="1">The sequence shown here is derived from an EMBL/GenBank/DDBJ whole genome shotgun (WGS) entry which is preliminary data.</text>
</comment>
<reference evidence="1 2" key="1">
    <citation type="submission" date="2019-11" db="EMBL/GenBank/DDBJ databases">
        <title>Epiphytic Pseudomonas syringae from cherry orchards.</title>
        <authorList>
            <person name="Hulin M.T."/>
        </authorList>
    </citation>
    <scope>NUCLEOTIDE SEQUENCE [LARGE SCALE GENOMIC DNA]</scope>
    <source>
        <strain evidence="1 2">PA-3-2A</strain>
    </source>
</reference>
<protein>
    <submittedName>
        <fullName evidence="1">Uncharacterized protein</fullName>
    </submittedName>
</protein>